<dbReference type="EMBL" id="CP015506">
    <property type="protein sequence ID" value="AND38321.1"/>
    <property type="molecule type" value="Genomic_DNA"/>
</dbReference>
<dbReference type="SUPFAM" id="SSF56214">
    <property type="entry name" value="4'-phosphopantetheinyl transferase"/>
    <property type="match status" value="2"/>
</dbReference>
<dbReference type="InterPro" id="IPR050559">
    <property type="entry name" value="P-Pant_transferase_sf"/>
</dbReference>
<accession>A0A169FF74</accession>
<evidence type="ECO:0000313" key="6">
    <source>
        <dbReference type="Proteomes" id="UP000077856"/>
    </source>
</evidence>
<sequence length="256" mass="29866">MLSSIYFLFNLKPMKMEVNILEVIAVKLDQSLQVAKMQTLLNYIDSEKQSRIKSFYRYEDKERCLIGDILVRYMLASYLRICPQEINFSHNEFGKPYLKEYPLYFNLSHSGYWVVAVLDTNENGIDVQEMGDVDLALAERFYSKREYIELLGMKGNQRAHLFYDLWTLKECYIKTAGKGLSLSLDSIILERIDSSIYKSYLKEKEIYLKLYHLDSSYKLAVSSDSGCFENLKVLTLEELYTLFMVSLKTPALINGK</sequence>
<dbReference type="PANTHER" id="PTHR12215:SF10">
    <property type="entry name" value="L-AMINOADIPATE-SEMIALDEHYDE DEHYDROGENASE-PHOSPHOPANTETHEINYL TRANSFERASE"/>
    <property type="match status" value="1"/>
</dbReference>
<dbReference type="eggNOG" id="COG2091">
    <property type="taxonomic scope" value="Bacteria"/>
</dbReference>
<comment type="similarity">
    <text evidence="1">Belongs to the P-Pant transferase superfamily. Gsp/Sfp/HetI/AcpT family.</text>
</comment>
<dbReference type="Pfam" id="PF22624">
    <property type="entry name" value="AASDHPPT_N"/>
    <property type="match status" value="1"/>
</dbReference>
<dbReference type="AlphaFoldDB" id="A0A169FF74"/>
<dbReference type="KEGG" id="bon:A361_04045"/>
<keyword evidence="2" id="KW-0808">Transferase</keyword>
<dbReference type="GO" id="GO:0005829">
    <property type="term" value="C:cytosol"/>
    <property type="evidence" value="ECO:0007669"/>
    <property type="project" value="TreeGrafter"/>
</dbReference>
<name>A0A169FF74_9BACI</name>
<dbReference type="InterPro" id="IPR008278">
    <property type="entry name" value="4-PPantetheinyl_Trfase_dom"/>
</dbReference>
<dbReference type="Pfam" id="PF01648">
    <property type="entry name" value="ACPS"/>
    <property type="match status" value="1"/>
</dbReference>
<dbReference type="InterPro" id="IPR037143">
    <property type="entry name" value="4-PPantetheinyl_Trfase_dom_sf"/>
</dbReference>
<dbReference type="PANTHER" id="PTHR12215">
    <property type="entry name" value="PHOSPHOPANTETHEINE TRANSFERASE"/>
    <property type="match status" value="1"/>
</dbReference>
<evidence type="ECO:0000256" key="2">
    <source>
        <dbReference type="ARBA" id="ARBA00022679"/>
    </source>
</evidence>
<dbReference type="STRING" id="1196031.A361_04045"/>
<dbReference type="Proteomes" id="UP000077856">
    <property type="component" value="Chromosome"/>
</dbReference>
<gene>
    <name evidence="5" type="ORF">A361_04045</name>
</gene>
<dbReference type="GO" id="GO:0019878">
    <property type="term" value="P:lysine biosynthetic process via aminoadipic acid"/>
    <property type="evidence" value="ECO:0007669"/>
    <property type="project" value="TreeGrafter"/>
</dbReference>
<dbReference type="GO" id="GO:0008897">
    <property type="term" value="F:holo-[acyl-carrier-protein] synthase activity"/>
    <property type="evidence" value="ECO:0007669"/>
    <property type="project" value="InterPro"/>
</dbReference>
<reference evidence="5 6" key="1">
    <citation type="submission" date="2016-04" db="EMBL/GenBank/DDBJ databases">
        <title>Complete genome sequence of Bacillus oceanisediminis strain 2691.</title>
        <authorList>
            <person name="Jeong H."/>
            <person name="Kim H.J."/>
            <person name="Lee D.-W."/>
        </authorList>
    </citation>
    <scope>NUCLEOTIDE SEQUENCE [LARGE SCALE GENOMIC DNA]</scope>
    <source>
        <strain evidence="5 6">2691</strain>
    </source>
</reference>
<dbReference type="Gene3D" id="3.90.470.20">
    <property type="entry name" value="4'-phosphopantetheinyl transferase domain"/>
    <property type="match status" value="2"/>
</dbReference>
<feature type="domain" description="4'-phosphopantetheinyl transferase" evidence="3">
    <location>
        <begin position="124"/>
        <end position="221"/>
    </location>
</feature>
<proteinExistence type="inferred from homology"/>
<dbReference type="InterPro" id="IPR055066">
    <property type="entry name" value="AASDHPPT_N"/>
</dbReference>
<evidence type="ECO:0000313" key="5">
    <source>
        <dbReference type="EMBL" id="AND38321.1"/>
    </source>
</evidence>
<protein>
    <submittedName>
        <fullName evidence="5">Uncharacterized protein</fullName>
    </submittedName>
</protein>
<feature type="domain" description="4'-phosphopantetheinyl transferase N-terminal" evidence="4">
    <location>
        <begin position="36"/>
        <end position="116"/>
    </location>
</feature>
<dbReference type="GO" id="GO:0000287">
    <property type="term" value="F:magnesium ion binding"/>
    <property type="evidence" value="ECO:0007669"/>
    <property type="project" value="InterPro"/>
</dbReference>
<evidence type="ECO:0000256" key="1">
    <source>
        <dbReference type="ARBA" id="ARBA00010990"/>
    </source>
</evidence>
<evidence type="ECO:0000259" key="3">
    <source>
        <dbReference type="Pfam" id="PF01648"/>
    </source>
</evidence>
<evidence type="ECO:0000259" key="4">
    <source>
        <dbReference type="Pfam" id="PF22624"/>
    </source>
</evidence>
<organism evidence="5 6">
    <name type="scientific">Cytobacillus oceanisediminis 2691</name>
    <dbReference type="NCBI Taxonomy" id="1196031"/>
    <lineage>
        <taxon>Bacteria</taxon>
        <taxon>Bacillati</taxon>
        <taxon>Bacillota</taxon>
        <taxon>Bacilli</taxon>
        <taxon>Bacillales</taxon>
        <taxon>Bacillaceae</taxon>
        <taxon>Cytobacillus</taxon>
    </lineage>
</organism>